<keyword evidence="11" id="KW-1185">Reference proteome</keyword>
<feature type="domain" description="MacB-like periplasmic core" evidence="9">
    <location>
        <begin position="20"/>
        <end position="239"/>
    </location>
</feature>
<evidence type="ECO:0000259" key="8">
    <source>
        <dbReference type="Pfam" id="PF02687"/>
    </source>
</evidence>
<dbReference type="EMBL" id="CP036279">
    <property type="protein sequence ID" value="QDU63616.1"/>
    <property type="molecule type" value="Genomic_DNA"/>
</dbReference>
<keyword evidence="3" id="KW-1003">Cell membrane</keyword>
<name>A0A518B9G0_9BACT</name>
<dbReference type="RefSeq" id="WP_145261210.1">
    <property type="nucleotide sequence ID" value="NZ_CP036279.1"/>
</dbReference>
<feature type="transmembrane region" description="Helical" evidence="7">
    <location>
        <begin position="372"/>
        <end position="392"/>
    </location>
</feature>
<evidence type="ECO:0000256" key="6">
    <source>
        <dbReference type="ARBA" id="ARBA00023136"/>
    </source>
</evidence>
<evidence type="ECO:0000256" key="5">
    <source>
        <dbReference type="ARBA" id="ARBA00022989"/>
    </source>
</evidence>
<evidence type="ECO:0000256" key="1">
    <source>
        <dbReference type="ARBA" id="ARBA00004651"/>
    </source>
</evidence>
<dbReference type="PANTHER" id="PTHR30489:SF0">
    <property type="entry name" value="LIPOPROTEIN-RELEASING SYSTEM TRANSMEMBRANE PROTEIN LOLE"/>
    <property type="match status" value="1"/>
</dbReference>
<dbReference type="GO" id="GO:0044874">
    <property type="term" value="P:lipoprotein localization to outer membrane"/>
    <property type="evidence" value="ECO:0007669"/>
    <property type="project" value="TreeGrafter"/>
</dbReference>
<keyword evidence="5 7" id="KW-1133">Transmembrane helix</keyword>
<dbReference type="GO" id="GO:0098797">
    <property type="term" value="C:plasma membrane protein complex"/>
    <property type="evidence" value="ECO:0007669"/>
    <property type="project" value="TreeGrafter"/>
</dbReference>
<evidence type="ECO:0000259" key="9">
    <source>
        <dbReference type="Pfam" id="PF12704"/>
    </source>
</evidence>
<proteinExistence type="inferred from homology"/>
<evidence type="ECO:0000256" key="7">
    <source>
        <dbReference type="SAM" id="Phobius"/>
    </source>
</evidence>
<sequence length="874" mass="94763">MPRLFSRFILRSLWHQKGRSTITVLGIALGVAVVVAIRIGNHGSIESFKTATESIAGATSLQITAGSGRFDELLLNELGWLDGLGNVSPVVEGQVLFEGHDGETAELLQVLGIDALRDRPVRSYYLLEFDDRRREPTPRQLLELIVDLDAVIATEKFARQHGLAIGDSFPVVVGDRRRELTIKGLLLDEGPGRTLDGNFLLMDIAGAQELFACIGQLDRLDVRLHDEDSLEEAKGAIAERLVPGLIVEQPDDRFGRVDRMIAAFHFNLNALGSVSLIVGLFLIYNSLTISVTMRREEIGMLRAVGASRVQTASLFLGQALLLTIVGAGLGLLLGRILGEVAVRATTVAVETFYIAEAAVASTASQSLRWSDVGWALGLTIPLGLVAALGPALEASRVSPLEAIRGTGRLASARRPSRWALVVAGVAFLLTTVLVRFPSVDGIPVWGYTAELTLLLGAAALVPLILWSLCRLWEVGASSLPRGWRVPGKLAGANLRDASTRIGVSVAALVVSLAMMVAVALMIASFRFTVTYWLDRIISADIMVRPATLNSSIAESQMSPEALAILASDPDVEAIDTFSTRQARFGDTLVTLGCGDFQVLAAKGRLLYAAPARMTSDDVRRAARDGEVFISESFSLRFGKTVGDEVRLPTPSGERAFRIAAVYYDYSNNRGTVVVDRRTFARLFSPDGQEPSPASAALYLREGADPETTRTRLLKRLGENHRLLLFTQASLRTEVMRIFNSTFAITYGLQIIAIAAAVMGVLGTLYTIVHERRREIGLLGVMGATRSQIRRMIVLEATLVGGASQLLGILLGIAMAVILVFVINVQSFHWTIQFRPPWFFLAQSTVLVILASVLAGLYPAARATRFRSAAELREE</sequence>
<dbReference type="PANTHER" id="PTHR30489">
    <property type="entry name" value="LIPOPROTEIN-RELEASING SYSTEM TRANSMEMBRANE PROTEIN LOLE"/>
    <property type="match status" value="1"/>
</dbReference>
<feature type="transmembrane region" description="Helical" evidence="7">
    <location>
        <begin position="270"/>
        <end position="291"/>
    </location>
</feature>
<dbReference type="Pfam" id="PF12704">
    <property type="entry name" value="MacB_PCD"/>
    <property type="match status" value="2"/>
</dbReference>
<organism evidence="10 11">
    <name type="scientific">Kolteria novifilia</name>
    <dbReference type="NCBI Taxonomy" id="2527975"/>
    <lineage>
        <taxon>Bacteria</taxon>
        <taxon>Pseudomonadati</taxon>
        <taxon>Planctomycetota</taxon>
        <taxon>Planctomycetia</taxon>
        <taxon>Kolteriales</taxon>
        <taxon>Kolteriaceae</taxon>
        <taxon>Kolteria</taxon>
    </lineage>
</organism>
<feature type="transmembrane region" description="Helical" evidence="7">
    <location>
        <begin position="312"/>
        <end position="333"/>
    </location>
</feature>
<dbReference type="Pfam" id="PF02687">
    <property type="entry name" value="FtsX"/>
    <property type="match status" value="2"/>
</dbReference>
<evidence type="ECO:0000313" key="10">
    <source>
        <dbReference type="EMBL" id="QDU63616.1"/>
    </source>
</evidence>
<dbReference type="InterPro" id="IPR025857">
    <property type="entry name" value="MacB_PCD"/>
</dbReference>
<dbReference type="OrthoDB" id="230698at2"/>
<feature type="transmembrane region" description="Helical" evidence="7">
    <location>
        <begin position="501"/>
        <end position="525"/>
    </location>
</feature>
<comment type="subcellular location">
    <subcellularLocation>
        <location evidence="1">Cell membrane</location>
        <topology evidence="1">Multi-pass membrane protein</topology>
    </subcellularLocation>
</comment>
<evidence type="ECO:0000256" key="4">
    <source>
        <dbReference type="ARBA" id="ARBA00022692"/>
    </source>
</evidence>
<gene>
    <name evidence="10" type="primary">ytrF</name>
    <name evidence="10" type="ORF">Pan216_44970</name>
</gene>
<keyword evidence="6 7" id="KW-0472">Membrane</keyword>
<feature type="transmembrane region" description="Helical" evidence="7">
    <location>
        <begin position="746"/>
        <end position="768"/>
    </location>
</feature>
<feature type="transmembrane region" description="Helical" evidence="7">
    <location>
        <begin position="791"/>
        <end position="824"/>
    </location>
</feature>
<feature type="transmembrane region" description="Helical" evidence="7">
    <location>
        <begin position="444"/>
        <end position="468"/>
    </location>
</feature>
<feature type="transmembrane region" description="Helical" evidence="7">
    <location>
        <begin position="836"/>
        <end position="857"/>
    </location>
</feature>
<evidence type="ECO:0000313" key="11">
    <source>
        <dbReference type="Proteomes" id="UP000317093"/>
    </source>
</evidence>
<keyword evidence="4 7" id="KW-0812">Transmembrane</keyword>
<dbReference type="InterPro" id="IPR003838">
    <property type="entry name" value="ABC3_permease_C"/>
</dbReference>
<feature type="domain" description="ABC3 transporter permease C-terminal" evidence="8">
    <location>
        <begin position="271"/>
        <end position="398"/>
    </location>
</feature>
<dbReference type="InterPro" id="IPR051447">
    <property type="entry name" value="Lipoprotein-release_system"/>
</dbReference>
<evidence type="ECO:0000256" key="3">
    <source>
        <dbReference type="ARBA" id="ARBA00022475"/>
    </source>
</evidence>
<feature type="domain" description="ABC3 transporter permease C-terminal" evidence="8">
    <location>
        <begin position="750"/>
        <end position="864"/>
    </location>
</feature>
<reference evidence="10 11" key="1">
    <citation type="submission" date="2019-02" db="EMBL/GenBank/DDBJ databases">
        <title>Deep-cultivation of Planctomycetes and their phenomic and genomic characterization uncovers novel biology.</title>
        <authorList>
            <person name="Wiegand S."/>
            <person name="Jogler M."/>
            <person name="Boedeker C."/>
            <person name="Pinto D."/>
            <person name="Vollmers J."/>
            <person name="Rivas-Marin E."/>
            <person name="Kohn T."/>
            <person name="Peeters S.H."/>
            <person name="Heuer A."/>
            <person name="Rast P."/>
            <person name="Oberbeckmann S."/>
            <person name="Bunk B."/>
            <person name="Jeske O."/>
            <person name="Meyerdierks A."/>
            <person name="Storesund J.E."/>
            <person name="Kallscheuer N."/>
            <person name="Luecker S."/>
            <person name="Lage O.M."/>
            <person name="Pohl T."/>
            <person name="Merkel B.J."/>
            <person name="Hornburger P."/>
            <person name="Mueller R.-W."/>
            <person name="Bruemmer F."/>
            <person name="Labrenz M."/>
            <person name="Spormann A.M."/>
            <person name="Op den Camp H."/>
            <person name="Overmann J."/>
            <person name="Amann R."/>
            <person name="Jetten M.S.M."/>
            <person name="Mascher T."/>
            <person name="Medema M.H."/>
            <person name="Devos D.P."/>
            <person name="Kaster A.-K."/>
            <person name="Ovreas L."/>
            <person name="Rohde M."/>
            <person name="Galperin M.Y."/>
            <person name="Jogler C."/>
        </authorList>
    </citation>
    <scope>NUCLEOTIDE SEQUENCE [LARGE SCALE GENOMIC DNA]</scope>
    <source>
        <strain evidence="10 11">Pan216</strain>
    </source>
</reference>
<dbReference type="Proteomes" id="UP000317093">
    <property type="component" value="Chromosome"/>
</dbReference>
<evidence type="ECO:0000256" key="2">
    <source>
        <dbReference type="ARBA" id="ARBA00005236"/>
    </source>
</evidence>
<comment type="similarity">
    <text evidence="2">Belongs to the ABC-4 integral membrane protein family. LolC/E subfamily.</text>
</comment>
<protein>
    <submittedName>
        <fullName evidence="10">ABC transporter permease YtrF</fullName>
    </submittedName>
</protein>
<dbReference type="AlphaFoldDB" id="A0A518B9G0"/>
<feature type="transmembrane region" description="Helical" evidence="7">
    <location>
        <begin position="21"/>
        <end position="40"/>
    </location>
</feature>
<accession>A0A518B9G0</accession>
<feature type="domain" description="MacB-like periplasmic core" evidence="9">
    <location>
        <begin position="504"/>
        <end position="712"/>
    </location>
</feature>
<feature type="transmembrane region" description="Helical" evidence="7">
    <location>
        <begin position="418"/>
        <end position="438"/>
    </location>
</feature>
<dbReference type="KEGG" id="knv:Pan216_44970"/>